<evidence type="ECO:0000256" key="3">
    <source>
        <dbReference type="ARBA" id="ARBA00023273"/>
    </source>
</evidence>
<keyword evidence="2 4" id="KW-0175">Coiled coil</keyword>
<feature type="coiled-coil region" evidence="4">
    <location>
        <begin position="79"/>
        <end position="117"/>
    </location>
</feature>
<dbReference type="AlphaFoldDB" id="A0A8C4RBX7"/>
<evidence type="ECO:0000313" key="6">
    <source>
        <dbReference type="Proteomes" id="UP000694388"/>
    </source>
</evidence>
<keyword evidence="6" id="KW-1185">Reference proteome</keyword>
<dbReference type="GeneTree" id="ENSGT00390000003413"/>
<organism evidence="5 6">
    <name type="scientific">Eptatretus burgeri</name>
    <name type="common">Inshore hagfish</name>
    <dbReference type="NCBI Taxonomy" id="7764"/>
    <lineage>
        <taxon>Eukaryota</taxon>
        <taxon>Metazoa</taxon>
        <taxon>Chordata</taxon>
        <taxon>Craniata</taxon>
        <taxon>Vertebrata</taxon>
        <taxon>Cyclostomata</taxon>
        <taxon>Myxini</taxon>
        <taxon>Myxiniformes</taxon>
        <taxon>Myxinidae</taxon>
        <taxon>Eptatretinae</taxon>
        <taxon>Eptatretus</taxon>
    </lineage>
</organism>
<dbReference type="PANTHER" id="PTHR31978">
    <property type="entry name" value="INTRAFLAGELLAR TRANSPORT PROTEIN 20 HOMOLOG"/>
    <property type="match status" value="1"/>
</dbReference>
<evidence type="ECO:0000313" key="5">
    <source>
        <dbReference type="Ensembl" id="ENSEBUP00000027116.1"/>
    </source>
</evidence>
<sequence length="132" mass="15033">MAEAALSRASLYLDDLSQPRLLPPQASSESRNLQQLCRDFMDDVEEFEKVVGGLGEMVNNLAKVVESEKMKAIGVRSQLASAEKQRTAQQQKLQALIAEKKAQLERYRVQYEALLKVEAEQEEFIEQFVMQK</sequence>
<dbReference type="InterPro" id="IPR028172">
    <property type="entry name" value="FT20"/>
</dbReference>
<dbReference type="Ensembl" id="ENSEBUT00000027703.1">
    <property type="protein sequence ID" value="ENSEBUP00000027127.1"/>
    <property type="gene ID" value="ENSEBUG00000016655.1"/>
</dbReference>
<dbReference type="GO" id="GO:0030990">
    <property type="term" value="C:intraciliary transport particle"/>
    <property type="evidence" value="ECO:0007669"/>
    <property type="project" value="TreeGrafter"/>
</dbReference>
<evidence type="ECO:0000256" key="4">
    <source>
        <dbReference type="SAM" id="Coils"/>
    </source>
</evidence>
<dbReference type="Proteomes" id="UP000694388">
    <property type="component" value="Unplaced"/>
</dbReference>
<dbReference type="Ensembl" id="ENSEBUT00000027707.1">
    <property type="protein sequence ID" value="ENSEBUP00000027131.1"/>
    <property type="gene ID" value="ENSEBUG00000016655.1"/>
</dbReference>
<dbReference type="GO" id="GO:0005930">
    <property type="term" value="C:axoneme"/>
    <property type="evidence" value="ECO:0007669"/>
    <property type="project" value="Ensembl"/>
</dbReference>
<comment type="subcellular location">
    <subcellularLocation>
        <location evidence="1">Cell projection</location>
        <location evidence="1">Cilium</location>
    </subcellularLocation>
</comment>
<protein>
    <submittedName>
        <fullName evidence="5">Intraflagellar transport 20 homolog (Chlamydomonas)</fullName>
    </submittedName>
</protein>
<dbReference type="GO" id="GO:0097730">
    <property type="term" value="C:non-motile cilium"/>
    <property type="evidence" value="ECO:0007669"/>
    <property type="project" value="TreeGrafter"/>
</dbReference>
<evidence type="ECO:0000256" key="2">
    <source>
        <dbReference type="ARBA" id="ARBA00023054"/>
    </source>
</evidence>
<dbReference type="OMA" id="TMAKQRQ"/>
<reference evidence="5" key="1">
    <citation type="submission" date="2025-05" db="UniProtKB">
        <authorList>
            <consortium name="Ensembl"/>
        </authorList>
    </citation>
    <scope>IDENTIFICATION</scope>
</reference>
<evidence type="ECO:0000256" key="1">
    <source>
        <dbReference type="ARBA" id="ARBA00004138"/>
    </source>
</evidence>
<proteinExistence type="predicted"/>
<dbReference type="GO" id="GO:0060271">
    <property type="term" value="P:cilium assembly"/>
    <property type="evidence" value="ECO:0007669"/>
    <property type="project" value="TreeGrafter"/>
</dbReference>
<keyword evidence="3" id="KW-0966">Cell projection</keyword>
<dbReference type="PANTHER" id="PTHR31978:SF1">
    <property type="entry name" value="INTRAFLAGELLAR TRANSPORT PROTEIN 20 HOMOLOG"/>
    <property type="match status" value="1"/>
</dbReference>
<dbReference type="GO" id="GO:0005813">
    <property type="term" value="C:centrosome"/>
    <property type="evidence" value="ECO:0007669"/>
    <property type="project" value="TreeGrafter"/>
</dbReference>
<dbReference type="GO" id="GO:0097546">
    <property type="term" value="C:ciliary base"/>
    <property type="evidence" value="ECO:0007669"/>
    <property type="project" value="TreeGrafter"/>
</dbReference>
<dbReference type="GO" id="GO:0061512">
    <property type="term" value="P:protein localization to cilium"/>
    <property type="evidence" value="ECO:0007669"/>
    <property type="project" value="TreeGrafter"/>
</dbReference>
<name>A0A8C4RBX7_EPTBU</name>
<dbReference type="Pfam" id="PF14931">
    <property type="entry name" value="IFT20"/>
    <property type="match status" value="1"/>
</dbReference>
<dbReference type="GO" id="GO:0036064">
    <property type="term" value="C:ciliary basal body"/>
    <property type="evidence" value="ECO:0007669"/>
    <property type="project" value="Ensembl"/>
</dbReference>
<dbReference type="Ensembl" id="ENSEBUT00000027692.1">
    <property type="protein sequence ID" value="ENSEBUP00000027116.1"/>
    <property type="gene ID" value="ENSEBUG00000016655.1"/>
</dbReference>
<accession>A0A8C4RBX7</accession>